<proteinExistence type="predicted"/>
<feature type="region of interest" description="Disordered" evidence="1">
    <location>
        <begin position="1"/>
        <end position="65"/>
    </location>
</feature>
<protein>
    <submittedName>
        <fullName evidence="2">Uncharacterized protein</fullName>
    </submittedName>
</protein>
<name>A0AAV7NDZ0_PLEWA</name>
<dbReference type="AlphaFoldDB" id="A0AAV7NDZ0"/>
<comment type="caution">
    <text evidence="2">The sequence shown here is derived from an EMBL/GenBank/DDBJ whole genome shotgun (WGS) entry which is preliminary data.</text>
</comment>
<feature type="compositionally biased region" description="Low complexity" evidence="1">
    <location>
        <begin position="16"/>
        <end position="30"/>
    </location>
</feature>
<evidence type="ECO:0000256" key="1">
    <source>
        <dbReference type="SAM" id="MobiDB-lite"/>
    </source>
</evidence>
<keyword evidence="3" id="KW-1185">Reference proteome</keyword>
<feature type="compositionally biased region" description="Low complexity" evidence="1">
    <location>
        <begin position="52"/>
        <end position="65"/>
    </location>
</feature>
<gene>
    <name evidence="2" type="ORF">NDU88_001638</name>
</gene>
<dbReference type="EMBL" id="JANPWB010000012">
    <property type="protein sequence ID" value="KAJ1113392.1"/>
    <property type="molecule type" value="Genomic_DNA"/>
</dbReference>
<reference evidence="2" key="1">
    <citation type="journal article" date="2022" name="bioRxiv">
        <title>Sequencing and chromosome-scale assembly of the giantPleurodeles waltlgenome.</title>
        <authorList>
            <person name="Brown T."/>
            <person name="Elewa A."/>
            <person name="Iarovenko S."/>
            <person name="Subramanian E."/>
            <person name="Araus A.J."/>
            <person name="Petzold A."/>
            <person name="Susuki M."/>
            <person name="Suzuki K.-i.T."/>
            <person name="Hayashi T."/>
            <person name="Toyoda A."/>
            <person name="Oliveira C."/>
            <person name="Osipova E."/>
            <person name="Leigh N.D."/>
            <person name="Simon A."/>
            <person name="Yun M.H."/>
        </authorList>
    </citation>
    <scope>NUCLEOTIDE SEQUENCE</scope>
    <source>
        <strain evidence="2">20211129_DDA</strain>
        <tissue evidence="2">Liver</tissue>
    </source>
</reference>
<evidence type="ECO:0000313" key="3">
    <source>
        <dbReference type="Proteomes" id="UP001066276"/>
    </source>
</evidence>
<dbReference type="Proteomes" id="UP001066276">
    <property type="component" value="Chromosome 8"/>
</dbReference>
<organism evidence="2 3">
    <name type="scientific">Pleurodeles waltl</name>
    <name type="common">Iberian ribbed newt</name>
    <dbReference type="NCBI Taxonomy" id="8319"/>
    <lineage>
        <taxon>Eukaryota</taxon>
        <taxon>Metazoa</taxon>
        <taxon>Chordata</taxon>
        <taxon>Craniata</taxon>
        <taxon>Vertebrata</taxon>
        <taxon>Euteleostomi</taxon>
        <taxon>Amphibia</taxon>
        <taxon>Batrachia</taxon>
        <taxon>Caudata</taxon>
        <taxon>Salamandroidea</taxon>
        <taxon>Salamandridae</taxon>
        <taxon>Pleurodelinae</taxon>
        <taxon>Pleurodeles</taxon>
    </lineage>
</organism>
<evidence type="ECO:0000313" key="2">
    <source>
        <dbReference type="EMBL" id="KAJ1113392.1"/>
    </source>
</evidence>
<accession>A0AAV7NDZ0</accession>
<sequence>MYGDEKSAGTWFSEHQGQQGAAKAGASKAANVLPGGGDAVVPRPYSGPTPTAPQNQPQTPGQPFGIEQQALNHLPELKKRVGGLEQQLDMIL</sequence>